<keyword evidence="11" id="KW-0418">Kinase</keyword>
<evidence type="ECO:0000259" key="10">
    <source>
        <dbReference type="PROSITE" id="PS50110"/>
    </source>
</evidence>
<dbReference type="CDD" id="cd00082">
    <property type="entry name" value="HisKA"/>
    <property type="match status" value="1"/>
</dbReference>
<dbReference type="Gene3D" id="1.10.287.130">
    <property type="match status" value="1"/>
</dbReference>
<keyword evidence="11" id="KW-0808">Transferase</keyword>
<dbReference type="SUPFAM" id="SSF52172">
    <property type="entry name" value="CheY-like"/>
    <property type="match status" value="1"/>
</dbReference>
<dbReference type="SMART" id="SM00388">
    <property type="entry name" value="HisKA"/>
    <property type="match status" value="1"/>
</dbReference>
<dbReference type="PANTHER" id="PTHR45339">
    <property type="entry name" value="HYBRID SIGNAL TRANSDUCTION HISTIDINE KINASE J"/>
    <property type="match status" value="1"/>
</dbReference>
<dbReference type="InterPro" id="IPR003594">
    <property type="entry name" value="HATPase_dom"/>
</dbReference>
<keyword evidence="4" id="KW-0902">Two-component regulatory system</keyword>
<evidence type="ECO:0000256" key="7">
    <source>
        <dbReference type="SAM" id="Phobius"/>
    </source>
</evidence>
<dbReference type="CDD" id="cd17546">
    <property type="entry name" value="REC_hyHK_CKI1_RcsC-like"/>
    <property type="match status" value="1"/>
</dbReference>
<dbReference type="InterPro" id="IPR011006">
    <property type="entry name" value="CheY-like_superfamily"/>
</dbReference>
<feature type="domain" description="Response regulatory" evidence="10">
    <location>
        <begin position="715"/>
        <end position="834"/>
    </location>
</feature>
<keyword evidence="8" id="KW-0732">Signal</keyword>
<evidence type="ECO:0000256" key="6">
    <source>
        <dbReference type="SAM" id="Coils"/>
    </source>
</evidence>
<dbReference type="Gene3D" id="3.40.50.2300">
    <property type="match status" value="1"/>
</dbReference>
<keyword evidence="7" id="KW-0472">Membrane</keyword>
<feature type="coiled-coil region" evidence="6">
    <location>
        <begin position="389"/>
        <end position="416"/>
    </location>
</feature>
<evidence type="ECO:0000313" key="12">
    <source>
        <dbReference type="Proteomes" id="UP001228905"/>
    </source>
</evidence>
<protein>
    <recommendedName>
        <fullName evidence="2">histidine kinase</fullName>
        <ecNumber evidence="2">2.7.13.3</ecNumber>
    </recommendedName>
</protein>
<comment type="catalytic activity">
    <reaction evidence="1">
        <text>ATP + protein L-histidine = ADP + protein N-phospho-L-histidine.</text>
        <dbReference type="EC" id="2.7.13.3"/>
    </reaction>
</comment>
<feature type="transmembrane region" description="Helical" evidence="7">
    <location>
        <begin position="421"/>
        <end position="442"/>
    </location>
</feature>
<dbReference type="Proteomes" id="UP001228905">
    <property type="component" value="Unassembled WGS sequence"/>
</dbReference>
<dbReference type="SUPFAM" id="SSF47384">
    <property type="entry name" value="Homodimeric domain of signal transducing histidine kinase"/>
    <property type="match status" value="1"/>
</dbReference>
<name>A0ABU0IQJ3_9CAUL</name>
<evidence type="ECO:0000256" key="2">
    <source>
        <dbReference type="ARBA" id="ARBA00012438"/>
    </source>
</evidence>
<dbReference type="SMART" id="SM00387">
    <property type="entry name" value="HATPase_c"/>
    <property type="match status" value="1"/>
</dbReference>
<dbReference type="PANTHER" id="PTHR45339:SF1">
    <property type="entry name" value="HYBRID SIGNAL TRANSDUCTION HISTIDINE KINASE J"/>
    <property type="match status" value="1"/>
</dbReference>
<dbReference type="CDD" id="cd16922">
    <property type="entry name" value="HATPase_EvgS-ArcB-TorS-like"/>
    <property type="match status" value="1"/>
</dbReference>
<evidence type="ECO:0000256" key="5">
    <source>
        <dbReference type="PROSITE-ProRule" id="PRU00169"/>
    </source>
</evidence>
<dbReference type="EMBL" id="JAUSVS010000003">
    <property type="protein sequence ID" value="MDQ0464285.1"/>
    <property type="molecule type" value="Genomic_DNA"/>
</dbReference>
<keyword evidence="7" id="KW-1133">Transmembrane helix</keyword>
<gene>
    <name evidence="11" type="ORF">QO010_002066</name>
</gene>
<dbReference type="PROSITE" id="PS50109">
    <property type="entry name" value="HIS_KIN"/>
    <property type="match status" value="1"/>
</dbReference>
<feature type="signal peptide" evidence="8">
    <location>
        <begin position="1"/>
        <end position="23"/>
    </location>
</feature>
<dbReference type="Pfam" id="PF02518">
    <property type="entry name" value="HATPase_c"/>
    <property type="match status" value="1"/>
</dbReference>
<evidence type="ECO:0000256" key="8">
    <source>
        <dbReference type="SAM" id="SignalP"/>
    </source>
</evidence>
<feature type="chain" id="PRO_5046666706" description="histidine kinase" evidence="8">
    <location>
        <begin position="24"/>
        <end position="846"/>
    </location>
</feature>
<reference evidence="11 12" key="1">
    <citation type="submission" date="2023-07" db="EMBL/GenBank/DDBJ databases">
        <title>Genomic Encyclopedia of Type Strains, Phase IV (KMG-IV): sequencing the most valuable type-strain genomes for metagenomic binning, comparative biology and taxonomic classification.</title>
        <authorList>
            <person name="Goeker M."/>
        </authorList>
    </citation>
    <scope>NUCLEOTIDE SEQUENCE [LARGE SCALE GENOMIC DNA]</scope>
    <source>
        <strain evidence="11 12">DSM 18695</strain>
    </source>
</reference>
<dbReference type="PROSITE" id="PS50110">
    <property type="entry name" value="RESPONSE_REGULATORY"/>
    <property type="match status" value="1"/>
</dbReference>
<dbReference type="InterPro" id="IPR036890">
    <property type="entry name" value="HATPase_C_sf"/>
</dbReference>
<evidence type="ECO:0000256" key="4">
    <source>
        <dbReference type="ARBA" id="ARBA00023012"/>
    </source>
</evidence>
<sequence length="846" mass="89981">MRLARSALVMFALTLLAATPAWAGGPTRGLPAPSQEARADRLATIIDQGRLITTPAKQDAWEARALAAQGPERLERLRKIATEALVGSNAPKAKRFLALYEQEIRRQNSAREARALQQLKIYAAGMDGDYSGAAARLTALLATERDPLLRVTGARLLSYSLSDAGQKVQALKVARGGMEDLSRAPKDPDLRGGLADAWAFAALGLDDLPAFLTQAEATVAAAQVSDQPYDGQSILYNLARLASQQGQTAMAGRVLARLWRLADAGDDPQQVYWVRELCAMVSSDAGRWEQAVQCADDALAIPDGSAEHRPKIMRLKTIALARLGRAGPARAAYAALQAEAARRGDPVLTRGLLEAEAEVLRAEGRYNIAFDTLRRYQREVSRSQDAATVEGIREMRASLESEVAAAKTRLAIQRAENVRNVVLATGAGLALVICIFALVLTLRMQRRLVAARREAEAADQAKTTFLANMSHEIRTPLNGVIGVAGALARTDLTGPQRDMLDLVRSSGEVLERLLSDILDLSKVEAGKIDLEAAPFELTGAIDSTAQLMRTRADEKGLAFDVVYSPRASGTLVGDVIRIKQIVANLASNAIKFTERGGVTVAVDLEDRAEDGPEAVTLILKVRDTGIGFDFQASGRLFGRFHQADGSITRKFGGTGLGLAICRGLTEAMSGTIEASSTPGEGSLFIVRLPLERAEAAAPEAAPDAEAHASGLEGLRILIADDHPINQKVAELILGPLGAELTLVADGQAAVDAFETGGFDLILMDMQMPVMDGLEATRAIRRLEVERGLAPIPIAMLTANALPEHRAQAAAAGADDHIAKPITPEGLIGGVVRCLQNGSGQALAQAG</sequence>
<dbReference type="EC" id="2.7.13.3" evidence="2"/>
<dbReference type="InterPro" id="IPR004358">
    <property type="entry name" value="Sig_transdc_His_kin-like_C"/>
</dbReference>
<organism evidence="11 12">
    <name type="scientific">Caulobacter ginsengisoli</name>
    <dbReference type="NCBI Taxonomy" id="400775"/>
    <lineage>
        <taxon>Bacteria</taxon>
        <taxon>Pseudomonadati</taxon>
        <taxon>Pseudomonadota</taxon>
        <taxon>Alphaproteobacteria</taxon>
        <taxon>Caulobacterales</taxon>
        <taxon>Caulobacteraceae</taxon>
        <taxon>Caulobacter</taxon>
    </lineage>
</organism>
<dbReference type="InterPro" id="IPR011990">
    <property type="entry name" value="TPR-like_helical_dom_sf"/>
</dbReference>
<dbReference type="SUPFAM" id="SSF48452">
    <property type="entry name" value="TPR-like"/>
    <property type="match status" value="1"/>
</dbReference>
<dbReference type="RefSeq" id="WP_307348861.1">
    <property type="nucleotide sequence ID" value="NZ_JAUSVS010000003.1"/>
</dbReference>
<evidence type="ECO:0000256" key="1">
    <source>
        <dbReference type="ARBA" id="ARBA00000085"/>
    </source>
</evidence>
<evidence type="ECO:0000313" key="11">
    <source>
        <dbReference type="EMBL" id="MDQ0464285.1"/>
    </source>
</evidence>
<dbReference type="SMART" id="SM00448">
    <property type="entry name" value="REC"/>
    <property type="match status" value="1"/>
</dbReference>
<dbReference type="GO" id="GO:0016301">
    <property type="term" value="F:kinase activity"/>
    <property type="evidence" value="ECO:0007669"/>
    <property type="project" value="UniProtKB-KW"/>
</dbReference>
<dbReference type="InterPro" id="IPR001789">
    <property type="entry name" value="Sig_transdc_resp-reg_receiver"/>
</dbReference>
<keyword evidence="6" id="KW-0175">Coiled coil</keyword>
<keyword evidence="7" id="KW-0812">Transmembrane</keyword>
<dbReference type="InterPro" id="IPR036097">
    <property type="entry name" value="HisK_dim/P_sf"/>
</dbReference>
<feature type="domain" description="Histidine kinase" evidence="9">
    <location>
        <begin position="468"/>
        <end position="692"/>
    </location>
</feature>
<dbReference type="Pfam" id="PF00512">
    <property type="entry name" value="HisKA"/>
    <property type="match status" value="1"/>
</dbReference>
<evidence type="ECO:0000256" key="3">
    <source>
        <dbReference type="ARBA" id="ARBA00022553"/>
    </source>
</evidence>
<accession>A0ABU0IQJ3</accession>
<keyword evidence="12" id="KW-1185">Reference proteome</keyword>
<dbReference type="Pfam" id="PF00072">
    <property type="entry name" value="Response_reg"/>
    <property type="match status" value="1"/>
</dbReference>
<dbReference type="PRINTS" id="PR00344">
    <property type="entry name" value="BCTRLSENSOR"/>
</dbReference>
<dbReference type="InterPro" id="IPR003661">
    <property type="entry name" value="HisK_dim/P_dom"/>
</dbReference>
<dbReference type="Gene3D" id="3.30.565.10">
    <property type="entry name" value="Histidine kinase-like ATPase, C-terminal domain"/>
    <property type="match status" value="1"/>
</dbReference>
<dbReference type="InterPro" id="IPR005467">
    <property type="entry name" value="His_kinase_dom"/>
</dbReference>
<comment type="caution">
    <text evidence="11">The sequence shown here is derived from an EMBL/GenBank/DDBJ whole genome shotgun (WGS) entry which is preliminary data.</text>
</comment>
<evidence type="ECO:0000259" key="9">
    <source>
        <dbReference type="PROSITE" id="PS50109"/>
    </source>
</evidence>
<keyword evidence="3 5" id="KW-0597">Phosphoprotein</keyword>
<feature type="modified residue" description="4-aspartylphosphate" evidence="5">
    <location>
        <position position="764"/>
    </location>
</feature>
<proteinExistence type="predicted"/>
<dbReference type="SUPFAM" id="SSF55874">
    <property type="entry name" value="ATPase domain of HSP90 chaperone/DNA topoisomerase II/histidine kinase"/>
    <property type="match status" value="1"/>
</dbReference>